<dbReference type="HOGENOM" id="CLU_041826_0_0_1"/>
<dbReference type="Proteomes" id="UP000030751">
    <property type="component" value="Unassembled WGS sequence"/>
</dbReference>
<organism evidence="1">
    <name type="scientific">Fusarium oxysporum f. sp. pisi HDV247</name>
    <dbReference type="NCBI Taxonomy" id="1080344"/>
    <lineage>
        <taxon>Eukaryota</taxon>
        <taxon>Fungi</taxon>
        <taxon>Dikarya</taxon>
        <taxon>Ascomycota</taxon>
        <taxon>Pezizomycotina</taxon>
        <taxon>Sordariomycetes</taxon>
        <taxon>Hypocreomycetidae</taxon>
        <taxon>Hypocreales</taxon>
        <taxon>Nectriaceae</taxon>
        <taxon>Fusarium</taxon>
        <taxon>Fusarium oxysporum species complex</taxon>
    </lineage>
</organism>
<protein>
    <submittedName>
        <fullName evidence="1">Uncharacterized protein</fullName>
    </submittedName>
</protein>
<dbReference type="AlphaFoldDB" id="W9NE93"/>
<reference evidence="1" key="2">
    <citation type="submission" date="2012-05" db="EMBL/GenBank/DDBJ databases">
        <title>Annotation of the Genome Sequence of Fusarium oxysporum HDV247.</title>
        <authorList>
            <consortium name="The Broad Institute Genomics Platform"/>
            <person name="Ma L.-J."/>
            <person name="Corby-Kistler H."/>
            <person name="Broz K."/>
            <person name="Gale L.R."/>
            <person name="Jonkers W."/>
            <person name="O'Donnell K."/>
            <person name="Ploetz R."/>
            <person name="Steinberg C."/>
            <person name="Schwartz D.C."/>
            <person name="VanEtten H."/>
            <person name="Zhou S."/>
            <person name="Young S.K."/>
            <person name="Zeng Q."/>
            <person name="Gargeya S."/>
            <person name="Fitzgerald M."/>
            <person name="Abouelleil A."/>
            <person name="Alvarado L."/>
            <person name="Chapman S.B."/>
            <person name="Gainer-Dewar J."/>
            <person name="Goldberg J."/>
            <person name="Griggs A."/>
            <person name="Gujja S."/>
            <person name="Hansen M."/>
            <person name="Howarth C."/>
            <person name="Imamovic A."/>
            <person name="Ireland A."/>
            <person name="Larimer J."/>
            <person name="McCowan C."/>
            <person name="Murphy C."/>
            <person name="Pearson M."/>
            <person name="Poon T.W."/>
            <person name="Priest M."/>
            <person name="Roberts A."/>
            <person name="Saif S."/>
            <person name="Shea T."/>
            <person name="Sykes S."/>
            <person name="Wortman J."/>
            <person name="Nusbaum C."/>
            <person name="Birren B."/>
        </authorList>
    </citation>
    <scope>NUCLEOTIDE SEQUENCE</scope>
    <source>
        <strain evidence="1">HDV247</strain>
    </source>
</reference>
<gene>
    <name evidence="1" type="ORF">FOVG_17572</name>
</gene>
<proteinExistence type="predicted"/>
<reference evidence="1" key="1">
    <citation type="submission" date="2011-10" db="EMBL/GenBank/DDBJ databases">
        <title>The Genome Sequence of Fusarium oxysporum HDV247.</title>
        <authorList>
            <consortium name="The Broad Institute Genome Sequencing Platform"/>
            <person name="Ma L.-J."/>
            <person name="Gale L.R."/>
            <person name="Schwartz D.C."/>
            <person name="Zhou S."/>
            <person name="Corby-Kistler H."/>
            <person name="Young S.K."/>
            <person name="Zeng Q."/>
            <person name="Gargeya S."/>
            <person name="Fitzgerald M."/>
            <person name="Haas B."/>
            <person name="Abouelleil A."/>
            <person name="Alvarado L."/>
            <person name="Arachchi H.M."/>
            <person name="Berlin A."/>
            <person name="Brown A."/>
            <person name="Chapman S.B."/>
            <person name="Chen Z."/>
            <person name="Dunbar C."/>
            <person name="Freedman E."/>
            <person name="Gearin G."/>
            <person name="Goldberg J."/>
            <person name="Griggs A."/>
            <person name="Gujja S."/>
            <person name="Heiman D."/>
            <person name="Howarth C."/>
            <person name="Larson L."/>
            <person name="Lui A."/>
            <person name="MacDonald P.J.P."/>
            <person name="Montmayeur A."/>
            <person name="Murphy C."/>
            <person name="Neiman D."/>
            <person name="Pearson M."/>
            <person name="Priest M."/>
            <person name="Roberts A."/>
            <person name="Saif S."/>
            <person name="Shea T."/>
            <person name="Shenoy N."/>
            <person name="Sisk P."/>
            <person name="Stolte C."/>
            <person name="Sykes S."/>
            <person name="Wortman J."/>
            <person name="Nusbaum C."/>
            <person name="Birren B."/>
        </authorList>
    </citation>
    <scope>NUCLEOTIDE SEQUENCE [LARGE SCALE GENOMIC DNA]</scope>
    <source>
        <strain evidence="1">HDV247</strain>
    </source>
</reference>
<dbReference type="OrthoDB" id="5352472at2759"/>
<accession>W9NE93</accession>
<sequence length="442" mass="47736">MPVQLLPASAAAFAPRASSVDVALGSKVEPWLTKTLKRINRVKRPLNSVLQHQRCLTETLSTPNAIWTLTSLMLPKTPESGFKPDASNPLFEAIMNYELVHVEAYVVHVDMVLRNEVSYKLTKDTIDALVEYHKEIHCVDAKASTYDWTGKEQQCKKLHEDFVQGINKFVFCTHVSALEGLEEGGTGELLCGKSEEVKNCISALIKPLLPPPTPHVVEIARQPTLLSSSLVNNTWPQHGLCGNLVAVDSWSALPSSPSIPSWADSNTSPMTGINKFVFCTHVSALEGLEEGGTGELLCGKSEEVKNCISALIKPLLPPPTPHVVEIARQPTLLSSSLVNNTWPQHGLCGNLVAVDSWSALPSSPSIPSWADSNTSPMTVSDLSPTPAFTHSLYDWPGCSTQVTTPIPALPLPIMLAPAHCDVSVGMEHMGGMGSFGCCPLTR</sequence>
<name>W9NE93_FUSOX</name>
<evidence type="ECO:0000313" key="1">
    <source>
        <dbReference type="EMBL" id="EXA31088.1"/>
    </source>
</evidence>
<dbReference type="EMBL" id="JH651023">
    <property type="protein sequence ID" value="EXA31088.1"/>
    <property type="molecule type" value="Genomic_DNA"/>
</dbReference>